<evidence type="ECO:0000313" key="2">
    <source>
        <dbReference type="Proteomes" id="UP000789508"/>
    </source>
</evidence>
<dbReference type="SUPFAM" id="SSF49764">
    <property type="entry name" value="HSP20-like chaperones"/>
    <property type="match status" value="1"/>
</dbReference>
<comment type="caution">
    <text evidence="1">The sequence shown here is derived from an EMBL/GenBank/DDBJ whole genome shotgun (WGS) entry which is preliminary data.</text>
</comment>
<dbReference type="InterPro" id="IPR008978">
    <property type="entry name" value="HSP20-like_chaperone"/>
</dbReference>
<dbReference type="Proteomes" id="UP000789508">
    <property type="component" value="Unassembled WGS sequence"/>
</dbReference>
<dbReference type="EMBL" id="CAJVPS010000687">
    <property type="protein sequence ID" value="CAG8503457.1"/>
    <property type="molecule type" value="Genomic_DNA"/>
</dbReference>
<accession>A0A9N8ZQ45</accession>
<dbReference type="AlphaFoldDB" id="A0A9N8ZQ45"/>
<organism evidence="1 2">
    <name type="scientific">Ambispora leptoticha</name>
    <dbReference type="NCBI Taxonomy" id="144679"/>
    <lineage>
        <taxon>Eukaryota</taxon>
        <taxon>Fungi</taxon>
        <taxon>Fungi incertae sedis</taxon>
        <taxon>Mucoromycota</taxon>
        <taxon>Glomeromycotina</taxon>
        <taxon>Glomeromycetes</taxon>
        <taxon>Archaeosporales</taxon>
        <taxon>Ambisporaceae</taxon>
        <taxon>Ambispora</taxon>
    </lineage>
</organism>
<keyword evidence="2" id="KW-1185">Reference proteome</keyword>
<sequence length="157" mass="17921">MSNSLANQQNPLINFRQTPNFCTLILSIANIDQDLLQIDFEDEKTTIKIPDLSFTTTISHPPTVSQSNRYSTSAENLVILIEKRHRNREWQSILIDNHEKWFLTEDNVKKCAKLAESGSRWTHAAIAPKITSMRAFHDRDGILAQIETTITEPNSNT</sequence>
<evidence type="ECO:0000313" key="1">
    <source>
        <dbReference type="EMBL" id="CAG8503457.1"/>
    </source>
</evidence>
<proteinExistence type="predicted"/>
<dbReference type="Gene3D" id="2.60.40.790">
    <property type="match status" value="1"/>
</dbReference>
<protein>
    <submittedName>
        <fullName evidence="1">5452_t:CDS:1</fullName>
    </submittedName>
</protein>
<name>A0A9N8ZQ45_9GLOM</name>
<dbReference type="OrthoDB" id="2374192at2759"/>
<gene>
    <name evidence="1" type="ORF">ALEPTO_LOCUS3604</name>
</gene>
<reference evidence="1" key="1">
    <citation type="submission" date="2021-06" db="EMBL/GenBank/DDBJ databases">
        <authorList>
            <person name="Kallberg Y."/>
            <person name="Tangrot J."/>
            <person name="Rosling A."/>
        </authorList>
    </citation>
    <scope>NUCLEOTIDE SEQUENCE</scope>
    <source>
        <strain evidence="1">FL130A</strain>
    </source>
</reference>